<accession>A0A9X4KJL3</accession>
<dbReference type="GO" id="GO:0005886">
    <property type="term" value="C:plasma membrane"/>
    <property type="evidence" value="ECO:0007669"/>
    <property type="project" value="UniProtKB-SubCell"/>
</dbReference>
<dbReference type="PANTHER" id="PTHR46795">
    <property type="entry name" value="ABC TRANSPORTER PERMEASE-RELATED-RELATED"/>
    <property type="match status" value="1"/>
</dbReference>
<feature type="transmembrane region" description="Helical" evidence="6">
    <location>
        <begin position="131"/>
        <end position="151"/>
    </location>
</feature>
<dbReference type="InterPro" id="IPR052536">
    <property type="entry name" value="ABC-4_Integral_Memb_Prot"/>
</dbReference>
<evidence type="ECO:0000313" key="8">
    <source>
        <dbReference type="EMBL" id="MDG0791025.1"/>
    </source>
</evidence>
<name>A0A9X4KJL3_9BACL</name>
<sequence length="195" mass="21238">MLVSVVIYYTFVSLQYSKDIEAEMASSQNLRTVFMGSSVVLALFAAVFIGYSNAFFTRNRKKEIGLYALLGVRRKTIGQMLLYENLILGAVVWAAGIGLGTLLSKLFGMILVRPLGTGATTAVGFGLSLEAAANTIAVFAIIVLATSLYSYRLIYKFSLIVLFRADKKRRSRAARLGLGCDRCRAADRGGLRRGA</sequence>
<keyword evidence="4 6" id="KW-1133">Transmembrane helix</keyword>
<keyword evidence="3 6" id="KW-0812">Transmembrane</keyword>
<reference evidence="8 9" key="1">
    <citation type="submission" date="2022-10" db="EMBL/GenBank/DDBJ databases">
        <title>Comparative genomic analysis of Cohnella hashimotonis sp. nov., isolated from the International Space Station.</title>
        <authorList>
            <person name="Simpson A."/>
            <person name="Venkateswaran K."/>
        </authorList>
    </citation>
    <scope>NUCLEOTIDE SEQUENCE [LARGE SCALE GENOMIC DNA]</scope>
    <source>
        <strain evidence="8 9">DSM 18997</strain>
    </source>
</reference>
<feature type="transmembrane region" description="Helical" evidence="6">
    <location>
        <begin position="33"/>
        <end position="56"/>
    </location>
</feature>
<evidence type="ECO:0000256" key="2">
    <source>
        <dbReference type="ARBA" id="ARBA00022475"/>
    </source>
</evidence>
<keyword evidence="2" id="KW-1003">Cell membrane</keyword>
<evidence type="ECO:0000256" key="4">
    <source>
        <dbReference type="ARBA" id="ARBA00022989"/>
    </source>
</evidence>
<dbReference type="Pfam" id="PF02687">
    <property type="entry name" value="FtsX"/>
    <property type="match status" value="1"/>
</dbReference>
<keyword evidence="5 6" id="KW-0472">Membrane</keyword>
<comment type="caution">
    <text evidence="8">The sequence shown here is derived from an EMBL/GenBank/DDBJ whole genome shotgun (WGS) entry which is preliminary data.</text>
</comment>
<organism evidence="8 9">
    <name type="scientific">Cohnella ginsengisoli</name>
    <dbReference type="NCBI Taxonomy" id="425004"/>
    <lineage>
        <taxon>Bacteria</taxon>
        <taxon>Bacillati</taxon>
        <taxon>Bacillota</taxon>
        <taxon>Bacilli</taxon>
        <taxon>Bacillales</taxon>
        <taxon>Paenibacillaceae</taxon>
        <taxon>Cohnella</taxon>
    </lineage>
</organism>
<evidence type="ECO:0000313" key="9">
    <source>
        <dbReference type="Proteomes" id="UP001153387"/>
    </source>
</evidence>
<evidence type="ECO:0000256" key="6">
    <source>
        <dbReference type="SAM" id="Phobius"/>
    </source>
</evidence>
<dbReference type="AlphaFoldDB" id="A0A9X4KJL3"/>
<dbReference type="InterPro" id="IPR003838">
    <property type="entry name" value="ABC3_permease_C"/>
</dbReference>
<keyword evidence="9" id="KW-1185">Reference proteome</keyword>
<evidence type="ECO:0000256" key="5">
    <source>
        <dbReference type="ARBA" id="ARBA00023136"/>
    </source>
</evidence>
<dbReference type="EMBL" id="JAPDHZ010000002">
    <property type="protein sequence ID" value="MDG0791025.1"/>
    <property type="molecule type" value="Genomic_DNA"/>
</dbReference>
<proteinExistence type="predicted"/>
<evidence type="ECO:0000256" key="1">
    <source>
        <dbReference type="ARBA" id="ARBA00004651"/>
    </source>
</evidence>
<gene>
    <name evidence="8" type="ORF">OMP38_09220</name>
</gene>
<dbReference type="RefSeq" id="WP_277565215.1">
    <property type="nucleotide sequence ID" value="NZ_JAPDHZ010000002.1"/>
</dbReference>
<evidence type="ECO:0000256" key="3">
    <source>
        <dbReference type="ARBA" id="ARBA00022692"/>
    </source>
</evidence>
<feature type="transmembrane region" description="Helical" evidence="6">
    <location>
        <begin position="82"/>
        <end position="111"/>
    </location>
</feature>
<comment type="subcellular location">
    <subcellularLocation>
        <location evidence="1">Cell membrane</location>
        <topology evidence="1">Multi-pass membrane protein</topology>
    </subcellularLocation>
</comment>
<dbReference type="PANTHER" id="PTHR46795:SF3">
    <property type="entry name" value="ABC TRANSPORTER PERMEASE"/>
    <property type="match status" value="1"/>
</dbReference>
<feature type="domain" description="ABC3 transporter permease C-terminal" evidence="7">
    <location>
        <begin position="38"/>
        <end position="157"/>
    </location>
</feature>
<evidence type="ECO:0000259" key="7">
    <source>
        <dbReference type="Pfam" id="PF02687"/>
    </source>
</evidence>
<protein>
    <submittedName>
        <fullName evidence="8">ABC transporter permease</fullName>
    </submittedName>
</protein>
<dbReference type="Proteomes" id="UP001153387">
    <property type="component" value="Unassembled WGS sequence"/>
</dbReference>